<accession>A0A382B5Z2</accession>
<evidence type="ECO:0000313" key="1">
    <source>
        <dbReference type="EMBL" id="SVB09109.1"/>
    </source>
</evidence>
<gene>
    <name evidence="1" type="ORF">METZ01_LOCUS161963</name>
</gene>
<dbReference type="AlphaFoldDB" id="A0A382B5Z2"/>
<protein>
    <submittedName>
        <fullName evidence="1">Uncharacterized protein</fullName>
    </submittedName>
</protein>
<reference evidence="1" key="1">
    <citation type="submission" date="2018-05" db="EMBL/GenBank/DDBJ databases">
        <authorList>
            <person name="Lanie J.A."/>
            <person name="Ng W.-L."/>
            <person name="Kazmierczak K.M."/>
            <person name="Andrzejewski T.M."/>
            <person name="Davidsen T.M."/>
            <person name="Wayne K.J."/>
            <person name="Tettelin H."/>
            <person name="Glass J.I."/>
            <person name="Rusch D."/>
            <person name="Podicherti R."/>
            <person name="Tsui H.-C.T."/>
            <person name="Winkler M.E."/>
        </authorList>
    </citation>
    <scope>NUCLEOTIDE SEQUENCE</scope>
</reference>
<dbReference type="EMBL" id="UINC01028319">
    <property type="protein sequence ID" value="SVB09109.1"/>
    <property type="molecule type" value="Genomic_DNA"/>
</dbReference>
<proteinExistence type="predicted"/>
<feature type="non-terminal residue" evidence="1">
    <location>
        <position position="42"/>
    </location>
</feature>
<organism evidence="1">
    <name type="scientific">marine metagenome</name>
    <dbReference type="NCBI Taxonomy" id="408172"/>
    <lineage>
        <taxon>unclassified sequences</taxon>
        <taxon>metagenomes</taxon>
        <taxon>ecological metagenomes</taxon>
    </lineage>
</organism>
<name>A0A382B5Z2_9ZZZZ</name>
<sequence length="42" mass="4603">MAPNILILLGPTQARNSGRVKHCWIPQIAADHHAFQEDAKPG</sequence>